<dbReference type="AlphaFoldDB" id="A0A828Z210"/>
<gene>
    <name evidence="1" type="ORF">LEP1GSC036_0490</name>
</gene>
<dbReference type="Proteomes" id="UP000001338">
    <property type="component" value="Unassembled WGS sequence"/>
</dbReference>
<accession>A0A828Z210</accession>
<proteinExistence type="predicted"/>
<sequence>MNRAYCTTIFERFLENKGRIEFGKRVSTKKHKLFIRLPKPNKTAL</sequence>
<organism evidence="1 2">
    <name type="scientific">Leptospira weilii str. 2006001853</name>
    <dbReference type="NCBI Taxonomy" id="1001589"/>
    <lineage>
        <taxon>Bacteria</taxon>
        <taxon>Pseudomonadati</taxon>
        <taxon>Spirochaetota</taxon>
        <taxon>Spirochaetia</taxon>
        <taxon>Leptospirales</taxon>
        <taxon>Leptospiraceae</taxon>
        <taxon>Leptospira</taxon>
    </lineage>
</organism>
<evidence type="ECO:0000313" key="2">
    <source>
        <dbReference type="Proteomes" id="UP000001338"/>
    </source>
</evidence>
<evidence type="ECO:0000313" key="1">
    <source>
        <dbReference type="EMBL" id="EKR65287.1"/>
    </source>
</evidence>
<reference evidence="1 2" key="1">
    <citation type="submission" date="2012-10" db="EMBL/GenBank/DDBJ databases">
        <authorList>
            <person name="Harkins D.M."/>
            <person name="Durkin A.S."/>
            <person name="Brinkac L.M."/>
            <person name="Haft D.H."/>
            <person name="Selengut J.D."/>
            <person name="Sanka R."/>
            <person name="DePew J."/>
            <person name="Purushe J."/>
            <person name="Whelen A.C."/>
            <person name="Vinetz J.M."/>
            <person name="Sutton G.G."/>
            <person name="Nierman W.C."/>
            <person name="Fouts D.E."/>
        </authorList>
    </citation>
    <scope>NUCLEOTIDE SEQUENCE [LARGE SCALE GENOMIC DNA]</scope>
    <source>
        <strain evidence="1 2">2006001853</strain>
    </source>
</reference>
<name>A0A828Z210_9LEPT</name>
<comment type="caution">
    <text evidence="1">The sequence shown here is derived from an EMBL/GenBank/DDBJ whole genome shotgun (WGS) entry which is preliminary data.</text>
</comment>
<protein>
    <submittedName>
        <fullName evidence="1">Uncharacterized protein</fullName>
    </submittedName>
</protein>
<dbReference type="EMBL" id="AFLV02000023">
    <property type="protein sequence ID" value="EKR65287.1"/>
    <property type="molecule type" value="Genomic_DNA"/>
</dbReference>